<keyword evidence="1" id="KW-0805">Transcription regulation</keyword>
<accession>A0A9X2BRZ0</accession>
<dbReference type="Pfam" id="PF25873">
    <property type="entry name" value="WHD_MalT"/>
    <property type="match status" value="1"/>
</dbReference>
<dbReference type="InterPro" id="IPR036388">
    <property type="entry name" value="WH-like_DNA-bd_sf"/>
</dbReference>
<evidence type="ECO:0000259" key="4">
    <source>
        <dbReference type="PROSITE" id="PS50043"/>
    </source>
</evidence>
<evidence type="ECO:0000256" key="1">
    <source>
        <dbReference type="ARBA" id="ARBA00023015"/>
    </source>
</evidence>
<dbReference type="PROSITE" id="PS50043">
    <property type="entry name" value="HTH_LUXR_2"/>
    <property type="match status" value="1"/>
</dbReference>
<sequence length="863" mass="99765">MHETKENHVLLLSKMNIPGDIQVSVPRPRLIERLNEALDCRATYIAAPAGYGKTNLIREWANQVTRPLAWLSLDEKDNDLIRFWHYVTAAIERSTGRFSEAFQTSFAALRPGHYEPMIIALLNEFNRLSQPLALILDDWHEIHDPDILSSVGFMLEYLPQGIHLTFASRYDNDFIKSRWISRGWVYRIYDVQMRFDIVETGEFFRLSAHKELDHDQLEQVLTQTEGWVTGLKLIALSWRHEKGLGTLRLPSLERSGVEEYLFQEVFNSLDESIRSFLLDVSVLQRLHRSLCQAVAGDGGAEMLEEVARLNLFLLPLDDGRQWYQFHRLFGDFLRREEERRRPGNAAKLLRTAAEWCESRELFEEAVDYYLAGANYGEAIRLLEQMGSVLIRREFSTMKTWLSAIPEDLLLLHPYLYFSYTHSLLWSQDVTLAELYLHRAEQYYEETGDRWEPEERDRYLGYLYYVRNFKATQYEMDMVKALKYIQLSLQYSPQGTDLIFASPLMPLSPSVFRSYNGKRGLHLPRGLADGFFTSMIEFMGRMGLQDSVVVCYGELMYERNELEQAEVYLKQGLKGQSQAHYQPEKVYVPASLFLSRIYQARRDEEQAEGWIADAFRRAVDDGVDEALILLDTERAAMRLRHGDLGLAMEWQERYGLSAEDLVSVHQLFPYTFLVRLLIETGRLDEAWRLSDKLLPIAVKGHRPMDALDLETLQAMILQLAGKPQEALLKLEAALKLAKPDDYVRVFTDKGQRLSELLAIYVEQRQKGNLRDDNATPLEYVRKVLSSFERPAKGSRSSSKALETLLTPRELTIFRCMEEGMDNPSIVEALGIGMGTLKAHINRIYGKLQVKNRVEAMIRGKEIEG</sequence>
<dbReference type="PRINTS" id="PR00038">
    <property type="entry name" value="HTHLUXR"/>
</dbReference>
<evidence type="ECO:0000256" key="2">
    <source>
        <dbReference type="ARBA" id="ARBA00023125"/>
    </source>
</evidence>
<name>A0A9X2BRZ0_9BACL</name>
<dbReference type="InterPro" id="IPR011990">
    <property type="entry name" value="TPR-like_helical_dom_sf"/>
</dbReference>
<dbReference type="SUPFAM" id="SSF46894">
    <property type="entry name" value="C-terminal effector domain of the bipartite response regulators"/>
    <property type="match status" value="1"/>
</dbReference>
<dbReference type="GO" id="GO:0003677">
    <property type="term" value="F:DNA binding"/>
    <property type="evidence" value="ECO:0007669"/>
    <property type="project" value="UniProtKB-KW"/>
</dbReference>
<dbReference type="InterPro" id="IPR027417">
    <property type="entry name" value="P-loop_NTPase"/>
</dbReference>
<dbReference type="Gene3D" id="1.10.10.10">
    <property type="entry name" value="Winged helix-like DNA-binding domain superfamily/Winged helix DNA-binding domain"/>
    <property type="match status" value="1"/>
</dbReference>
<dbReference type="InterPro" id="IPR059106">
    <property type="entry name" value="WHD_MalT"/>
</dbReference>
<keyword evidence="6" id="KW-1185">Reference proteome</keyword>
<dbReference type="SUPFAM" id="SSF48452">
    <property type="entry name" value="TPR-like"/>
    <property type="match status" value="1"/>
</dbReference>
<protein>
    <submittedName>
        <fullName evidence="5">LuxR C-terminal-related transcriptional regulator</fullName>
    </submittedName>
</protein>
<proteinExistence type="predicted"/>
<dbReference type="CDD" id="cd06170">
    <property type="entry name" value="LuxR_C_like"/>
    <property type="match status" value="1"/>
</dbReference>
<dbReference type="Gene3D" id="1.25.40.10">
    <property type="entry name" value="Tetratricopeptide repeat domain"/>
    <property type="match status" value="1"/>
</dbReference>
<comment type="caution">
    <text evidence="5">The sequence shown here is derived from an EMBL/GenBank/DDBJ whole genome shotgun (WGS) entry which is preliminary data.</text>
</comment>
<dbReference type="Proteomes" id="UP001139534">
    <property type="component" value="Unassembled WGS sequence"/>
</dbReference>
<dbReference type="InterPro" id="IPR041617">
    <property type="entry name" value="TPR_MalT"/>
</dbReference>
<evidence type="ECO:0000313" key="6">
    <source>
        <dbReference type="Proteomes" id="UP001139534"/>
    </source>
</evidence>
<dbReference type="InterPro" id="IPR000792">
    <property type="entry name" value="Tscrpt_reg_LuxR_C"/>
</dbReference>
<reference evidence="5" key="1">
    <citation type="submission" date="2022-04" db="EMBL/GenBank/DDBJ databases">
        <authorList>
            <person name="Seo M.-J."/>
        </authorList>
    </citation>
    <scope>NUCLEOTIDE SEQUENCE</scope>
    <source>
        <strain evidence="5">MBLB2552</strain>
    </source>
</reference>
<gene>
    <name evidence="5" type="ORF">M0651_19420</name>
</gene>
<evidence type="ECO:0000313" key="5">
    <source>
        <dbReference type="EMBL" id="MCK8489347.1"/>
    </source>
</evidence>
<dbReference type="InterPro" id="IPR016032">
    <property type="entry name" value="Sig_transdc_resp-reg_C-effctor"/>
</dbReference>
<dbReference type="PANTHER" id="PTHR44688">
    <property type="entry name" value="DNA-BINDING TRANSCRIPTIONAL ACTIVATOR DEVR_DOSR"/>
    <property type="match status" value="1"/>
</dbReference>
<dbReference type="EMBL" id="JALPRK010000023">
    <property type="protein sequence ID" value="MCK8489347.1"/>
    <property type="molecule type" value="Genomic_DNA"/>
</dbReference>
<dbReference type="GO" id="GO:0006355">
    <property type="term" value="P:regulation of DNA-templated transcription"/>
    <property type="evidence" value="ECO:0007669"/>
    <property type="project" value="InterPro"/>
</dbReference>
<feature type="domain" description="HTH luxR-type" evidence="4">
    <location>
        <begin position="797"/>
        <end position="862"/>
    </location>
</feature>
<evidence type="ECO:0000256" key="3">
    <source>
        <dbReference type="ARBA" id="ARBA00023163"/>
    </source>
</evidence>
<keyword evidence="3" id="KW-0804">Transcription</keyword>
<dbReference type="SUPFAM" id="SSF52540">
    <property type="entry name" value="P-loop containing nucleoside triphosphate hydrolases"/>
    <property type="match status" value="1"/>
</dbReference>
<dbReference type="Pfam" id="PF17874">
    <property type="entry name" value="TPR_MalT"/>
    <property type="match status" value="1"/>
</dbReference>
<dbReference type="RefSeq" id="WP_248553385.1">
    <property type="nucleotide sequence ID" value="NZ_JALPRK010000023.1"/>
</dbReference>
<dbReference type="Pfam" id="PF00196">
    <property type="entry name" value="GerE"/>
    <property type="match status" value="1"/>
</dbReference>
<keyword evidence="2" id="KW-0238">DNA-binding</keyword>
<dbReference type="SMART" id="SM00421">
    <property type="entry name" value="HTH_LUXR"/>
    <property type="match status" value="1"/>
</dbReference>
<dbReference type="AlphaFoldDB" id="A0A9X2BRZ0"/>
<dbReference type="PANTHER" id="PTHR44688:SF25">
    <property type="entry name" value="HTH LUXR-TYPE DOMAIN-CONTAINING PROTEIN"/>
    <property type="match status" value="1"/>
</dbReference>
<dbReference type="Gene3D" id="3.40.50.300">
    <property type="entry name" value="P-loop containing nucleotide triphosphate hydrolases"/>
    <property type="match status" value="1"/>
</dbReference>
<organism evidence="5 6">
    <name type="scientific">Paenibacillus mellifer</name>
    <dbReference type="NCBI Taxonomy" id="2937794"/>
    <lineage>
        <taxon>Bacteria</taxon>
        <taxon>Bacillati</taxon>
        <taxon>Bacillota</taxon>
        <taxon>Bacilli</taxon>
        <taxon>Bacillales</taxon>
        <taxon>Paenibacillaceae</taxon>
        <taxon>Paenibacillus</taxon>
    </lineage>
</organism>